<keyword evidence="2" id="KW-0560">Oxidoreductase</keyword>
<evidence type="ECO:0000256" key="1">
    <source>
        <dbReference type="ARBA" id="ARBA00009410"/>
    </source>
</evidence>
<dbReference type="SUPFAM" id="SSF51905">
    <property type="entry name" value="FAD/NAD(P)-binding domain"/>
    <property type="match status" value="1"/>
</dbReference>
<dbReference type="Pfam" id="PF01266">
    <property type="entry name" value="DAO"/>
    <property type="match status" value="1"/>
</dbReference>
<evidence type="ECO:0000256" key="2">
    <source>
        <dbReference type="ARBA" id="ARBA00023002"/>
    </source>
</evidence>
<dbReference type="InterPro" id="IPR036188">
    <property type="entry name" value="FAD/NAD-bd_sf"/>
</dbReference>
<proteinExistence type="inferred from homology"/>
<dbReference type="Proteomes" id="UP000316343">
    <property type="component" value="Unassembled WGS sequence"/>
</dbReference>
<dbReference type="OrthoDB" id="9805337at2"/>
<dbReference type="PANTHER" id="PTHR13847">
    <property type="entry name" value="SARCOSINE DEHYDROGENASE-RELATED"/>
    <property type="match status" value="1"/>
</dbReference>
<dbReference type="GO" id="GO:0005886">
    <property type="term" value="C:plasma membrane"/>
    <property type="evidence" value="ECO:0007669"/>
    <property type="project" value="TreeGrafter"/>
</dbReference>
<accession>A0A547PDB3</accession>
<protein>
    <submittedName>
        <fullName evidence="4">FAD-dependent oxidoreductase</fullName>
    </submittedName>
</protein>
<dbReference type="Gene3D" id="3.30.9.10">
    <property type="entry name" value="D-Amino Acid Oxidase, subunit A, domain 2"/>
    <property type="match status" value="1"/>
</dbReference>
<comment type="caution">
    <text evidence="4">The sequence shown here is derived from an EMBL/GenBank/DDBJ whole genome shotgun (WGS) entry which is preliminary data.</text>
</comment>
<evidence type="ECO:0000259" key="3">
    <source>
        <dbReference type="Pfam" id="PF01266"/>
    </source>
</evidence>
<name>A0A547PDB3_9SPHN</name>
<dbReference type="AlphaFoldDB" id="A0A547PDB3"/>
<dbReference type="GO" id="GO:0005737">
    <property type="term" value="C:cytoplasm"/>
    <property type="evidence" value="ECO:0007669"/>
    <property type="project" value="TreeGrafter"/>
</dbReference>
<dbReference type="GO" id="GO:0055130">
    <property type="term" value="P:D-alanine catabolic process"/>
    <property type="evidence" value="ECO:0007669"/>
    <property type="project" value="TreeGrafter"/>
</dbReference>
<dbReference type="Gene3D" id="3.50.50.60">
    <property type="entry name" value="FAD/NAD(P)-binding domain"/>
    <property type="match status" value="2"/>
</dbReference>
<gene>
    <name evidence="4" type="ORF">FGU71_09785</name>
</gene>
<dbReference type="PANTHER" id="PTHR13847:SF280">
    <property type="entry name" value="D-AMINO ACID DEHYDROGENASE"/>
    <property type="match status" value="1"/>
</dbReference>
<dbReference type="InterPro" id="IPR006076">
    <property type="entry name" value="FAD-dep_OxRdtase"/>
</dbReference>
<dbReference type="SUPFAM" id="SSF54373">
    <property type="entry name" value="FAD-linked reductases, C-terminal domain"/>
    <property type="match status" value="1"/>
</dbReference>
<evidence type="ECO:0000313" key="5">
    <source>
        <dbReference type="Proteomes" id="UP000316343"/>
    </source>
</evidence>
<dbReference type="GO" id="GO:0008718">
    <property type="term" value="F:D-amino-acid dehydrogenase activity"/>
    <property type="evidence" value="ECO:0007669"/>
    <property type="project" value="TreeGrafter"/>
</dbReference>
<sequence>MGQSAIIIGAGVIGIASAYALARRGWRVTIVDRASGPAMETSYANGAQLSYCYTDALGSPALLASLPSLMAGKGGVSFRLPMDADYASWLVRFALNCTAGKFRQNTIAVLNLAAESRLAMDRLREQHTIKFAHRIAGKIHLLYSSKDRRQAEVMRALKGAAGCQQQILARADLSRLDRALPGLDTAVTGAISTPSEEVGDPLMFSRGLLQILIEKYDVTARFECPVTAITALKNGTVVTLANGDAETADLAVVASAADSNHLLAPLQHSVPLQPMKGYSFEMPLTGGSPRISVTDGKRRLVFTNLGDRMRVAGIAELGNASREIDPERAHWLVNAARECLANGGDYAKAGKFWTGLRPVTPNSQPVIRRASKTLAINTGHGALGWTLAMGSGERLAELVSV</sequence>
<keyword evidence="5" id="KW-1185">Reference proteome</keyword>
<feature type="domain" description="FAD dependent oxidoreductase" evidence="3">
    <location>
        <begin position="5"/>
        <end position="398"/>
    </location>
</feature>
<comment type="similarity">
    <text evidence="1">Belongs to the DadA oxidoreductase family.</text>
</comment>
<dbReference type="RefSeq" id="WP_142788392.1">
    <property type="nucleotide sequence ID" value="NZ_VHJK01000001.1"/>
</dbReference>
<reference evidence="4 5" key="1">
    <citation type="submission" date="2019-06" db="EMBL/GenBank/DDBJ databases">
        <title>Erythrobacter insulae sp. nov., isolated from a tidal flat.</title>
        <authorList>
            <person name="Yoon J.-H."/>
        </authorList>
    </citation>
    <scope>NUCLEOTIDE SEQUENCE [LARGE SCALE GENOMIC DNA]</scope>
    <source>
        <strain evidence="4 5">JBTF-M21</strain>
    </source>
</reference>
<organism evidence="4 5">
    <name type="scientific">Erythrobacter insulae</name>
    <dbReference type="NCBI Taxonomy" id="2584124"/>
    <lineage>
        <taxon>Bacteria</taxon>
        <taxon>Pseudomonadati</taxon>
        <taxon>Pseudomonadota</taxon>
        <taxon>Alphaproteobacteria</taxon>
        <taxon>Sphingomonadales</taxon>
        <taxon>Erythrobacteraceae</taxon>
        <taxon>Erythrobacter/Porphyrobacter group</taxon>
        <taxon>Erythrobacter</taxon>
    </lineage>
</organism>
<evidence type="ECO:0000313" key="4">
    <source>
        <dbReference type="EMBL" id="TRD12119.1"/>
    </source>
</evidence>
<dbReference type="EMBL" id="VHJK01000001">
    <property type="protein sequence ID" value="TRD12119.1"/>
    <property type="molecule type" value="Genomic_DNA"/>
</dbReference>